<feature type="transmembrane region" description="Helical" evidence="1">
    <location>
        <begin position="93"/>
        <end position="113"/>
    </location>
</feature>
<dbReference type="InterPro" id="IPR026366">
    <property type="entry name" value="Seleno_YedE"/>
</dbReference>
<feature type="transmembrane region" description="Helical" evidence="1">
    <location>
        <begin position="190"/>
        <end position="208"/>
    </location>
</feature>
<proteinExistence type="predicted"/>
<dbReference type="NCBIfam" id="TIGR04112">
    <property type="entry name" value="seleno_YedE"/>
    <property type="match status" value="1"/>
</dbReference>
<keyword evidence="1" id="KW-0472">Membrane</keyword>
<organism evidence="2 3">
    <name type="scientific">Marispirochaeta aestuarii</name>
    <dbReference type="NCBI Taxonomy" id="1963862"/>
    <lineage>
        <taxon>Bacteria</taxon>
        <taxon>Pseudomonadati</taxon>
        <taxon>Spirochaetota</taxon>
        <taxon>Spirochaetia</taxon>
        <taxon>Spirochaetales</taxon>
        <taxon>Spirochaetaceae</taxon>
        <taxon>Marispirochaeta</taxon>
    </lineage>
</organism>
<gene>
    <name evidence="2" type="ORF">B4O97_10595</name>
</gene>
<keyword evidence="3" id="KW-1185">Reference proteome</keyword>
<keyword evidence="1" id="KW-1133">Transmembrane helix</keyword>
<dbReference type="InterPro" id="IPR007272">
    <property type="entry name" value="Sulf_transp_TsuA/YedE"/>
</dbReference>
<dbReference type="OrthoDB" id="3190590at2"/>
<comment type="caution">
    <text evidence="2">The sequence shown here is derived from an EMBL/GenBank/DDBJ whole genome shotgun (WGS) entry which is preliminary data.</text>
</comment>
<feature type="transmembrane region" description="Helical" evidence="1">
    <location>
        <begin position="12"/>
        <end position="29"/>
    </location>
</feature>
<reference evidence="2 3" key="1">
    <citation type="submission" date="2017-03" db="EMBL/GenBank/DDBJ databases">
        <title>Draft Genome sequence of Marispirochaeta sp. strain JC444.</title>
        <authorList>
            <person name="Shivani Y."/>
            <person name="Subhash Y."/>
            <person name="Sasikala C."/>
            <person name="Ramana C."/>
        </authorList>
    </citation>
    <scope>NUCLEOTIDE SEQUENCE [LARGE SCALE GENOMIC DNA]</scope>
    <source>
        <strain evidence="2 3">JC444</strain>
    </source>
</reference>
<dbReference type="STRING" id="1963862.B4O97_10595"/>
<dbReference type="AlphaFoldDB" id="A0A1Y1RZC4"/>
<feature type="transmembrane region" description="Helical" evidence="1">
    <location>
        <begin position="339"/>
        <end position="358"/>
    </location>
</feature>
<name>A0A1Y1RZC4_9SPIO</name>
<feature type="transmembrane region" description="Helical" evidence="1">
    <location>
        <begin position="125"/>
        <end position="146"/>
    </location>
</feature>
<feature type="transmembrane region" description="Helical" evidence="1">
    <location>
        <begin position="269"/>
        <end position="288"/>
    </location>
</feature>
<dbReference type="Pfam" id="PF04143">
    <property type="entry name" value="Sulf_transp"/>
    <property type="match status" value="1"/>
</dbReference>
<sequence length="363" mass="37614">MTHFFSSRTGIILTGCFIGVFAALLSVWGNPANMGICVACFERDIAGALGLHRAEVVQYLRPEIPGFVLGSMIAAMIFGEFKARSGSAPAVRFILGIFAMIGALAFLGCPWRALLRLAGGDLNAVVGIAGLTAGIAVGVAFLRSGYTLGRSRPDNQAAGLVLPAVMLLFLVLLVADFPALLRSSAGPGSMSAPLVISLAVSLGVGFLAQRTRFCTMGSVRDVLLMRDTHLLSGIVALLLSAAAVNLIFGRIDFGFTLQPVAHSNHLWNFLGMFLAGLAFCLAGGCPGRQLILSGEGDGDSTVFVLGMIAGAAISHNFGFAGKPDSLAGGSLQVGGVSPYGMAAVLIGICLCIFIGFAMKERKI</sequence>
<evidence type="ECO:0000313" key="2">
    <source>
        <dbReference type="EMBL" id="ORC35196.1"/>
    </source>
</evidence>
<feature type="transmembrane region" description="Helical" evidence="1">
    <location>
        <begin position="229"/>
        <end position="249"/>
    </location>
</feature>
<protein>
    <submittedName>
        <fullName evidence="2">YedE-related selenium metabolism membrane protein</fullName>
    </submittedName>
</protein>
<evidence type="ECO:0000313" key="3">
    <source>
        <dbReference type="Proteomes" id="UP000192343"/>
    </source>
</evidence>
<feature type="transmembrane region" description="Helical" evidence="1">
    <location>
        <begin position="158"/>
        <end position="178"/>
    </location>
</feature>
<dbReference type="EMBL" id="MWQY01000010">
    <property type="protein sequence ID" value="ORC35196.1"/>
    <property type="molecule type" value="Genomic_DNA"/>
</dbReference>
<keyword evidence="1" id="KW-0812">Transmembrane</keyword>
<feature type="transmembrane region" description="Helical" evidence="1">
    <location>
        <begin position="300"/>
        <end position="319"/>
    </location>
</feature>
<evidence type="ECO:0000256" key="1">
    <source>
        <dbReference type="SAM" id="Phobius"/>
    </source>
</evidence>
<dbReference type="Proteomes" id="UP000192343">
    <property type="component" value="Unassembled WGS sequence"/>
</dbReference>
<accession>A0A1Y1RZC4</accession>